<accession>A0A0V1Q664</accession>
<evidence type="ECO:0000256" key="3">
    <source>
        <dbReference type="ARBA" id="ARBA00023306"/>
    </source>
</evidence>
<keyword evidence="3" id="KW-0131">Cell cycle</keyword>
<evidence type="ECO:0000256" key="5">
    <source>
        <dbReference type="ARBA" id="ARBA00044801"/>
    </source>
</evidence>
<evidence type="ECO:0000256" key="6">
    <source>
        <dbReference type="ARBA" id="ARBA00044805"/>
    </source>
</evidence>
<comment type="function">
    <text evidence="4">May play a role in the regulation of cytokinesis.</text>
</comment>
<evidence type="ECO:0000313" key="8">
    <source>
        <dbReference type="EMBL" id="KSA03945.1"/>
    </source>
</evidence>
<dbReference type="RefSeq" id="XP_015470047.1">
    <property type="nucleotide sequence ID" value="XM_015609045.1"/>
</dbReference>
<sequence>MEADLCNNSIDIISRIRNVLLQETLNIEDFQISLDALGKIVSLSSQSQEYRSKILSNDNLPDILIEILNKSFEDNVPNEELKFTLYVRLMRGVLLLTRNLVITKQFIGFKTILSNLRSFDSRVPHDDEFYLKTLVVYIQCLANLGITQDDDIVAETIETFFKNENLMEWIANNDQMKIPFAAFLKNTMQNSDNIYEVLTHNDTLLTYIINELDKADIHNEELDPYSSLLVLVFQKIIAHETYSKWLKGIDCKSKEFLKVMKINQIIVTSKEDWDNYQLTAMLAWIFDNFLVFSELSKSVLLAQIYDPIELKSIHLNLIILLDCLSDLGKFKATKQFLEHYNAIEELISLLRVVHENVERKTLKNKGKIENLEGKKEFPQVKSLIIEVIAFLVHDSFEIQEKMRELHGLELVLSNCMIDDNDPFIKERAIVCVKFLLANNEKNQQFVADLEAKQTIDDDALRQVGYEVQIEDGNVKLRQTQDQKLQ</sequence>
<gene>
    <name evidence="8" type="ORF">AC631_00215</name>
</gene>
<dbReference type="GO" id="GO:0051301">
    <property type="term" value="P:cell division"/>
    <property type="evidence" value="ECO:0007669"/>
    <property type="project" value="UniProtKB-KW"/>
</dbReference>
<dbReference type="AlphaFoldDB" id="A0A0V1Q664"/>
<dbReference type="OrthoDB" id="379794at2759"/>
<dbReference type="Pfam" id="PF09759">
    <property type="entry name" value="Atx10homo_assoc"/>
    <property type="match status" value="1"/>
</dbReference>
<dbReference type="GO" id="GO:0005829">
    <property type="term" value="C:cytosol"/>
    <property type="evidence" value="ECO:0007669"/>
    <property type="project" value="TreeGrafter"/>
</dbReference>
<organism evidence="8 9">
    <name type="scientific">Debaryomyces fabryi</name>
    <dbReference type="NCBI Taxonomy" id="58627"/>
    <lineage>
        <taxon>Eukaryota</taxon>
        <taxon>Fungi</taxon>
        <taxon>Dikarya</taxon>
        <taxon>Ascomycota</taxon>
        <taxon>Saccharomycotina</taxon>
        <taxon>Pichiomycetes</taxon>
        <taxon>Debaryomycetaceae</taxon>
        <taxon>Debaryomyces</taxon>
    </lineage>
</organism>
<evidence type="ECO:0000256" key="1">
    <source>
        <dbReference type="ARBA" id="ARBA00008384"/>
    </source>
</evidence>
<comment type="similarity">
    <text evidence="1">Belongs to the ataxin-10 family.</text>
</comment>
<proteinExistence type="inferred from homology"/>
<comment type="caution">
    <text evidence="8">The sequence shown here is derived from an EMBL/GenBank/DDBJ whole genome shotgun (WGS) entry which is preliminary data.</text>
</comment>
<protein>
    <recommendedName>
        <fullName evidence="5">Ataxin-10 homolog</fullName>
    </recommendedName>
    <alternativeName>
        <fullName evidence="6">Copper transport protein 86</fullName>
    </alternativeName>
</protein>
<evidence type="ECO:0000259" key="7">
    <source>
        <dbReference type="Pfam" id="PF09759"/>
    </source>
</evidence>
<evidence type="ECO:0000256" key="4">
    <source>
        <dbReference type="ARBA" id="ARBA00044746"/>
    </source>
</evidence>
<dbReference type="SUPFAM" id="SSF48371">
    <property type="entry name" value="ARM repeat"/>
    <property type="match status" value="1"/>
</dbReference>
<evidence type="ECO:0000256" key="2">
    <source>
        <dbReference type="ARBA" id="ARBA00022618"/>
    </source>
</evidence>
<dbReference type="InterPro" id="IPR051374">
    <property type="entry name" value="Ataxin-10/CTR86_families"/>
</dbReference>
<keyword evidence="2" id="KW-0132">Cell division</keyword>
<dbReference type="InterPro" id="IPR019156">
    <property type="entry name" value="Ataxin-10_domain"/>
</dbReference>
<dbReference type="InterPro" id="IPR011989">
    <property type="entry name" value="ARM-like"/>
</dbReference>
<name>A0A0V1Q664_9ASCO</name>
<dbReference type="EMBL" id="LMYN01000003">
    <property type="protein sequence ID" value="KSA03945.1"/>
    <property type="molecule type" value="Genomic_DNA"/>
</dbReference>
<reference evidence="8 9" key="1">
    <citation type="submission" date="2015-11" db="EMBL/GenBank/DDBJ databases">
        <title>The genome of Debaryomyces fabryi.</title>
        <authorList>
            <person name="Tafer H."/>
            <person name="Lopandic K."/>
        </authorList>
    </citation>
    <scope>NUCLEOTIDE SEQUENCE [LARGE SCALE GENOMIC DNA]</scope>
    <source>
        <strain evidence="8 9">CBS 789</strain>
    </source>
</reference>
<evidence type="ECO:0000313" key="9">
    <source>
        <dbReference type="Proteomes" id="UP000054251"/>
    </source>
</evidence>
<feature type="domain" description="Ataxin-10" evidence="7">
    <location>
        <begin position="380"/>
        <end position="476"/>
    </location>
</feature>
<dbReference type="PANTHER" id="PTHR13255:SF0">
    <property type="entry name" value="ATAXIN-10"/>
    <property type="match status" value="1"/>
</dbReference>
<dbReference type="Gene3D" id="1.25.10.10">
    <property type="entry name" value="Leucine-rich Repeat Variant"/>
    <property type="match status" value="1"/>
</dbReference>
<dbReference type="InterPro" id="IPR016024">
    <property type="entry name" value="ARM-type_fold"/>
</dbReference>
<keyword evidence="9" id="KW-1185">Reference proteome</keyword>
<dbReference type="GeneID" id="26837224"/>
<dbReference type="PANTHER" id="PTHR13255">
    <property type="entry name" value="ATAXIN-10"/>
    <property type="match status" value="1"/>
</dbReference>
<dbReference type="Proteomes" id="UP000054251">
    <property type="component" value="Unassembled WGS sequence"/>
</dbReference>